<protein>
    <submittedName>
        <fullName evidence="1">(salmon louse) hypothetical protein</fullName>
    </submittedName>
</protein>
<evidence type="ECO:0000313" key="2">
    <source>
        <dbReference type="Proteomes" id="UP000675881"/>
    </source>
</evidence>
<dbReference type="EMBL" id="HG994582">
    <property type="protein sequence ID" value="CAF2893602.1"/>
    <property type="molecule type" value="Genomic_DNA"/>
</dbReference>
<dbReference type="OrthoDB" id="6359008at2759"/>
<organism evidence="1 2">
    <name type="scientific">Lepeophtheirus salmonis</name>
    <name type="common">Salmon louse</name>
    <name type="synonym">Caligus salmonis</name>
    <dbReference type="NCBI Taxonomy" id="72036"/>
    <lineage>
        <taxon>Eukaryota</taxon>
        <taxon>Metazoa</taxon>
        <taxon>Ecdysozoa</taxon>
        <taxon>Arthropoda</taxon>
        <taxon>Crustacea</taxon>
        <taxon>Multicrustacea</taxon>
        <taxon>Hexanauplia</taxon>
        <taxon>Copepoda</taxon>
        <taxon>Siphonostomatoida</taxon>
        <taxon>Caligidae</taxon>
        <taxon>Lepeophtheirus</taxon>
    </lineage>
</organism>
<reference evidence="1" key="1">
    <citation type="submission" date="2021-02" db="EMBL/GenBank/DDBJ databases">
        <authorList>
            <person name="Bekaert M."/>
        </authorList>
    </citation>
    <scope>NUCLEOTIDE SEQUENCE</scope>
    <source>
        <strain evidence="1">IoA-00</strain>
    </source>
</reference>
<accession>A0A7R8CQC5</accession>
<evidence type="ECO:0000313" key="1">
    <source>
        <dbReference type="EMBL" id="CAF2893602.1"/>
    </source>
</evidence>
<name>A0A7R8CQC5_LEPSM</name>
<keyword evidence="2" id="KW-1185">Reference proteome</keyword>
<sequence>MAQHHEAWRWRFSYQQLIQLFAMEALVYYSYNSRIKDVTNLMLEIDIPDSNITHSIKIVGDHNIAKGRTVDLVNVWGHVNLVAYGAGQALAQLDVNWGIDYEPFKDTPSVDCFI</sequence>
<proteinExistence type="predicted"/>
<gene>
    <name evidence="1" type="ORF">LSAA_7322</name>
</gene>
<dbReference type="AlphaFoldDB" id="A0A7R8CQC5"/>
<dbReference type="Proteomes" id="UP000675881">
    <property type="component" value="Chromosome 3"/>
</dbReference>